<dbReference type="Proteomes" id="UP000649232">
    <property type="component" value="Unassembled WGS sequence"/>
</dbReference>
<sequence>MKTKHWMLIKRLCTLYIGIVVILLLSSIMVFLFGDYGVKPPDSVGCYAYDALLIGFGCSGFNGAEAVAFGLNYPLYHLYMPIFIIWRPVNAFFTLAMYAPYFLVFIAHHKVVSARV</sequence>
<reference evidence="2 3" key="1">
    <citation type="submission" date="2020-12" db="EMBL/GenBank/DDBJ databases">
        <title>Draft genome sequences of nine environmental bacterial isolates colonizing plastic.</title>
        <authorList>
            <person name="Borre I."/>
            <person name="Sonnenschein E.C."/>
        </authorList>
    </citation>
    <scope>NUCLEOTIDE SEQUENCE [LARGE SCALE GENOMIC DNA]</scope>
    <source>
        <strain evidence="2 3">IB30</strain>
    </source>
</reference>
<proteinExistence type="predicted"/>
<keyword evidence="1" id="KW-1133">Transmembrane helix</keyword>
<name>A0ABS0WCE4_9ALTE</name>
<evidence type="ECO:0000313" key="2">
    <source>
        <dbReference type="EMBL" id="MBJ2136136.1"/>
    </source>
</evidence>
<keyword evidence="1" id="KW-0812">Transmembrane</keyword>
<dbReference type="EMBL" id="JAEILT010000007">
    <property type="protein sequence ID" value="MBJ2136136.1"/>
    <property type="molecule type" value="Genomic_DNA"/>
</dbReference>
<keyword evidence="1" id="KW-0472">Membrane</keyword>
<comment type="caution">
    <text evidence="2">The sequence shown here is derived from an EMBL/GenBank/DDBJ whole genome shotgun (WGS) entry which is preliminary data.</text>
</comment>
<protein>
    <submittedName>
        <fullName evidence="2">Uncharacterized protein</fullName>
    </submittedName>
</protein>
<gene>
    <name evidence="2" type="ORF">JEU11_06705</name>
</gene>
<evidence type="ECO:0000256" key="1">
    <source>
        <dbReference type="SAM" id="Phobius"/>
    </source>
</evidence>
<feature type="transmembrane region" description="Helical" evidence="1">
    <location>
        <begin position="12"/>
        <end position="33"/>
    </location>
</feature>
<accession>A0ABS0WCE4</accession>
<dbReference type="RefSeq" id="WP_198824126.1">
    <property type="nucleotide sequence ID" value="NZ_JAEILT010000007.1"/>
</dbReference>
<evidence type="ECO:0000313" key="3">
    <source>
        <dbReference type="Proteomes" id="UP000649232"/>
    </source>
</evidence>
<feature type="transmembrane region" description="Helical" evidence="1">
    <location>
        <begin position="84"/>
        <end position="107"/>
    </location>
</feature>
<organism evidence="2 3">
    <name type="scientific">Paraglaciecola chathamensis</name>
    <dbReference type="NCBI Taxonomy" id="368405"/>
    <lineage>
        <taxon>Bacteria</taxon>
        <taxon>Pseudomonadati</taxon>
        <taxon>Pseudomonadota</taxon>
        <taxon>Gammaproteobacteria</taxon>
        <taxon>Alteromonadales</taxon>
        <taxon>Alteromonadaceae</taxon>
        <taxon>Paraglaciecola</taxon>
    </lineage>
</organism>